<feature type="transmembrane region" description="Helical" evidence="7">
    <location>
        <begin position="428"/>
        <end position="449"/>
    </location>
</feature>
<dbReference type="Pfam" id="PF02687">
    <property type="entry name" value="FtsX"/>
    <property type="match status" value="2"/>
</dbReference>
<dbReference type="GO" id="GO:0098797">
    <property type="term" value="C:plasma membrane protein complex"/>
    <property type="evidence" value="ECO:0007669"/>
    <property type="project" value="TreeGrafter"/>
</dbReference>
<accession>A0A450SMY4</accession>
<dbReference type="GO" id="GO:0044874">
    <property type="term" value="P:lipoprotein localization to outer membrane"/>
    <property type="evidence" value="ECO:0007669"/>
    <property type="project" value="TreeGrafter"/>
</dbReference>
<dbReference type="EMBL" id="CAADEX010000050">
    <property type="protein sequence ID" value="VFJ55105.1"/>
    <property type="molecule type" value="Genomic_DNA"/>
</dbReference>
<keyword evidence="3" id="KW-1003">Cell membrane</keyword>
<feature type="transmembrane region" description="Helical" evidence="7">
    <location>
        <begin position="743"/>
        <end position="763"/>
    </location>
</feature>
<gene>
    <name evidence="9" type="ORF">BECKDK2373B_GA0170837_105015</name>
</gene>
<feature type="transmembrane region" description="Helical" evidence="7">
    <location>
        <begin position="690"/>
        <end position="723"/>
    </location>
</feature>
<organism evidence="9">
    <name type="scientific">Candidatus Kentrum sp. DK</name>
    <dbReference type="NCBI Taxonomy" id="2126562"/>
    <lineage>
        <taxon>Bacteria</taxon>
        <taxon>Pseudomonadati</taxon>
        <taxon>Pseudomonadota</taxon>
        <taxon>Gammaproteobacteria</taxon>
        <taxon>Candidatus Kentrum</taxon>
    </lineage>
</organism>
<name>A0A450SMY4_9GAMM</name>
<feature type="transmembrane region" description="Helical" evidence="7">
    <location>
        <begin position="357"/>
        <end position="382"/>
    </location>
</feature>
<reference evidence="9" key="1">
    <citation type="submission" date="2019-02" db="EMBL/GenBank/DDBJ databases">
        <authorList>
            <person name="Gruber-Vodicka R. H."/>
            <person name="Seah K. B. B."/>
        </authorList>
    </citation>
    <scope>NUCLEOTIDE SEQUENCE</scope>
    <source>
        <strain evidence="9">BECK_DK47</strain>
    </source>
</reference>
<keyword evidence="4 7" id="KW-0812">Transmembrane</keyword>
<evidence type="ECO:0000256" key="3">
    <source>
        <dbReference type="ARBA" id="ARBA00022475"/>
    </source>
</evidence>
<feature type="domain" description="ABC3 transporter permease C-terminal" evidence="8">
    <location>
        <begin position="654"/>
        <end position="769"/>
    </location>
</feature>
<evidence type="ECO:0000256" key="2">
    <source>
        <dbReference type="ARBA" id="ARBA00005236"/>
    </source>
</evidence>
<dbReference type="PANTHER" id="PTHR30489">
    <property type="entry name" value="LIPOPROTEIN-RELEASING SYSTEM TRANSMEMBRANE PROTEIN LOLE"/>
    <property type="match status" value="1"/>
</dbReference>
<feature type="transmembrane region" description="Helical" evidence="7">
    <location>
        <begin position="646"/>
        <end position="669"/>
    </location>
</feature>
<feature type="transmembrane region" description="Helical" evidence="7">
    <location>
        <begin position="308"/>
        <end position="337"/>
    </location>
</feature>
<keyword evidence="5 7" id="KW-1133">Transmembrane helix</keyword>
<comment type="subcellular location">
    <subcellularLocation>
        <location evidence="1">Cell membrane</location>
        <topology evidence="1">Multi-pass membrane protein</topology>
    </subcellularLocation>
</comment>
<keyword evidence="6 7" id="KW-0472">Membrane</keyword>
<evidence type="ECO:0000256" key="6">
    <source>
        <dbReference type="ARBA" id="ARBA00023136"/>
    </source>
</evidence>
<feature type="transmembrane region" description="Helical" evidence="7">
    <location>
        <begin position="263"/>
        <end position="287"/>
    </location>
</feature>
<keyword evidence="9" id="KW-0449">Lipoprotein</keyword>
<evidence type="ECO:0000313" key="9">
    <source>
        <dbReference type="EMBL" id="VFJ55105.1"/>
    </source>
</evidence>
<evidence type="ECO:0000256" key="4">
    <source>
        <dbReference type="ARBA" id="ARBA00022692"/>
    </source>
</evidence>
<evidence type="ECO:0000256" key="7">
    <source>
        <dbReference type="SAM" id="Phobius"/>
    </source>
</evidence>
<comment type="similarity">
    <text evidence="2">Belongs to the ABC-4 integral membrane protein family. LolC/E subfamily.</text>
</comment>
<proteinExistence type="inferred from homology"/>
<dbReference type="InterPro" id="IPR003838">
    <property type="entry name" value="ABC3_permease_C"/>
</dbReference>
<dbReference type="PANTHER" id="PTHR30489:SF0">
    <property type="entry name" value="LIPOPROTEIN-RELEASING SYSTEM TRANSMEMBRANE PROTEIN LOLE"/>
    <property type="match status" value="1"/>
</dbReference>
<sequence>MNLLLHVFRTTSTKLPRLASIAVIMGLAMGIHAGTYSAIDGLIYFVQDYYASAHMADMEIRIVTDDAINLPDFSSVAGVSAVERRLMLPGVASFGDKRASMLLIGRPNVGARHINAIRALSGNLDDVAENTVALDRNCADFHHLRIGDDFNAKVGEDHFTLRVAAIGESPEFLIAPANPAAFLPTDGSLCVGFLNIAWLHKRLGFDAVNDLLFRYRPGTDHEKTRRSLITLTRNHSRIEQVLRQTERFDYLFLDIDLDTFRTFLPIIIFVFSLSGFFIILFLGFQWVSAERGQIGMMMALGFSARKIAVAYAFPGLGIFAMSVLCAWPLSYVALYGFGLNFAAAISMPKPELSLLSGYFIGATGGAAALVVLALAVPLASIFRLSPMEAVREGTTPEDATPRFAGGVGAGRLPIWIMLGIRNTIRRPFMSLVTILAIAACLGVTISFSITRTSIERTAIDSFKSDKWIAIVDLSRFAWTDQLEPFYAFSPKYSWSGFVRGHGFVRGPDGETNIFVTGVDMSSGVKTLKILEGSEPVGNSIVVEAKLARSLSLRPGDDLEIFVEGKKAHARISGIHSGSFPGEVWTDISFAQSLFDRKEQISGLFYLGESGSDGSIKKNKLMALPDVIGVFTQAEAIDAIVSISSEIWVILHLATLFSVLGTILFVYSNFSFSILSREIEYSMMRVLGFDRFSVAATILVEVLVIALLATVLAPVVGYTISAVLNDRLTDVWFSVETLPSIQDFMTTLAPAVLLIPFGVLPAVLRINNIPMAIASSHRRFQ</sequence>
<evidence type="ECO:0000256" key="1">
    <source>
        <dbReference type="ARBA" id="ARBA00004651"/>
    </source>
</evidence>
<feature type="domain" description="ABC3 transporter permease C-terminal" evidence="8">
    <location>
        <begin position="266"/>
        <end position="386"/>
    </location>
</feature>
<evidence type="ECO:0000256" key="5">
    <source>
        <dbReference type="ARBA" id="ARBA00022989"/>
    </source>
</evidence>
<protein>
    <submittedName>
        <fullName evidence="9">ABC-type transport system, involved in lipoprotein release, permease component</fullName>
    </submittedName>
</protein>
<evidence type="ECO:0000259" key="8">
    <source>
        <dbReference type="Pfam" id="PF02687"/>
    </source>
</evidence>
<dbReference type="InterPro" id="IPR051447">
    <property type="entry name" value="Lipoprotein-release_system"/>
</dbReference>
<dbReference type="AlphaFoldDB" id="A0A450SMY4"/>